<dbReference type="InterPro" id="IPR013320">
    <property type="entry name" value="ConA-like_dom_sf"/>
</dbReference>
<evidence type="ECO:0000313" key="1">
    <source>
        <dbReference type="EMBL" id="MBN7817988.1"/>
    </source>
</evidence>
<keyword evidence="2" id="KW-1185">Reference proteome</keyword>
<reference evidence="1 2" key="1">
    <citation type="submission" date="2021-03" db="EMBL/GenBank/DDBJ databases">
        <title>novel species isolated from a fishpond in China.</title>
        <authorList>
            <person name="Lu H."/>
            <person name="Cai Z."/>
        </authorList>
    </citation>
    <scope>NUCLEOTIDE SEQUENCE [LARGE SCALE GENOMIC DNA]</scope>
    <source>
        <strain evidence="1 2">YJ13C</strain>
    </source>
</reference>
<dbReference type="RefSeq" id="WP_206588654.1">
    <property type="nucleotide sequence ID" value="NZ_JAFKCU010000008.1"/>
</dbReference>
<gene>
    <name evidence="1" type="ORF">J0A69_21290</name>
</gene>
<protein>
    <recommendedName>
        <fullName evidence="3">3-keto-disaccharide hydrolase domain-containing protein</fullName>
    </recommendedName>
</protein>
<comment type="caution">
    <text evidence="1">The sequence shown here is derived from an EMBL/GenBank/DDBJ whole genome shotgun (WGS) entry which is preliminary data.</text>
</comment>
<organism evidence="1 2">
    <name type="scientific">Algoriphagus pacificus</name>
    <dbReference type="NCBI Taxonomy" id="2811234"/>
    <lineage>
        <taxon>Bacteria</taxon>
        <taxon>Pseudomonadati</taxon>
        <taxon>Bacteroidota</taxon>
        <taxon>Cytophagia</taxon>
        <taxon>Cytophagales</taxon>
        <taxon>Cyclobacteriaceae</taxon>
        <taxon>Algoriphagus</taxon>
    </lineage>
</organism>
<dbReference type="SUPFAM" id="SSF49899">
    <property type="entry name" value="Concanavalin A-like lectins/glucanases"/>
    <property type="match status" value="1"/>
</dbReference>
<proteinExistence type="predicted"/>
<name>A0ABS3CLL2_9BACT</name>
<dbReference type="EMBL" id="JAFKCU010000008">
    <property type="protein sequence ID" value="MBN7817988.1"/>
    <property type="molecule type" value="Genomic_DNA"/>
</dbReference>
<sequence>MNKSILFVTSLLTILSSRPCFSQTRTPDLTKASNFSASNREFVLGKDQDKGQIIQVKSAEGPGVVWLENVLFSTGTLEFDVKGKDVMQRSFVGLAFHIQNDSTYEAIYFRPFNFNSAEELRRSHSVQYIFLPQFDWFNLRESQPGKYENPLPKPVDPNDWFHVKITISHQQIQVYVNDWPTKVLDVKPINPNADGKLGFWVGNGSDGSFANLRIQPD</sequence>
<dbReference type="Proteomes" id="UP000664480">
    <property type="component" value="Unassembled WGS sequence"/>
</dbReference>
<accession>A0ABS3CLL2</accession>
<dbReference type="Gene3D" id="2.60.120.560">
    <property type="entry name" value="Exo-inulinase, domain 1"/>
    <property type="match status" value="1"/>
</dbReference>
<evidence type="ECO:0008006" key="3">
    <source>
        <dbReference type="Google" id="ProtNLM"/>
    </source>
</evidence>
<evidence type="ECO:0000313" key="2">
    <source>
        <dbReference type="Proteomes" id="UP000664480"/>
    </source>
</evidence>